<accession>A0A4Q7YY57</accession>
<proteinExistence type="predicted"/>
<evidence type="ECO:0000313" key="1">
    <source>
        <dbReference type="EMBL" id="RZU42404.1"/>
    </source>
</evidence>
<gene>
    <name evidence="1" type="ORF">BDD14_3981</name>
</gene>
<comment type="caution">
    <text evidence="1">The sequence shown here is derived from an EMBL/GenBank/DDBJ whole genome shotgun (WGS) entry which is preliminary data.</text>
</comment>
<name>A0A4Q7YY57_9BACT</name>
<keyword evidence="2" id="KW-1185">Reference proteome</keyword>
<organism evidence="1 2">
    <name type="scientific">Edaphobacter modestus</name>
    <dbReference type="NCBI Taxonomy" id="388466"/>
    <lineage>
        <taxon>Bacteria</taxon>
        <taxon>Pseudomonadati</taxon>
        <taxon>Acidobacteriota</taxon>
        <taxon>Terriglobia</taxon>
        <taxon>Terriglobales</taxon>
        <taxon>Acidobacteriaceae</taxon>
        <taxon>Edaphobacter</taxon>
    </lineage>
</organism>
<protein>
    <submittedName>
        <fullName evidence="1">Uncharacterized protein</fullName>
    </submittedName>
</protein>
<reference evidence="1 2" key="1">
    <citation type="submission" date="2019-02" db="EMBL/GenBank/DDBJ databases">
        <title>Genomic Encyclopedia of Archaeal and Bacterial Type Strains, Phase II (KMG-II): from individual species to whole genera.</title>
        <authorList>
            <person name="Goeker M."/>
        </authorList>
    </citation>
    <scope>NUCLEOTIDE SEQUENCE [LARGE SCALE GENOMIC DNA]</scope>
    <source>
        <strain evidence="1 2">DSM 18101</strain>
    </source>
</reference>
<sequence>MKAISMPGFTAEQSLYGSNGQAYARASDALYASAVEIVPQGCYLIDGQFWCDLPRFPVPKPGPEHKCRFECRRRFSGPELAACLAEC</sequence>
<evidence type="ECO:0000313" key="2">
    <source>
        <dbReference type="Proteomes" id="UP000292958"/>
    </source>
</evidence>
<dbReference type="EMBL" id="SHKW01000001">
    <property type="protein sequence ID" value="RZU42404.1"/>
    <property type="molecule type" value="Genomic_DNA"/>
</dbReference>
<dbReference type="AlphaFoldDB" id="A0A4Q7YY57"/>
<dbReference type="Proteomes" id="UP000292958">
    <property type="component" value="Unassembled WGS sequence"/>
</dbReference>